<proteinExistence type="predicted"/>
<comment type="caution">
    <text evidence="5">The sequence shown here is derived from an EMBL/GenBank/DDBJ whole genome shotgun (WGS) entry which is preliminary data.</text>
</comment>
<dbReference type="Proteomes" id="UP000829517">
    <property type="component" value="Unassembled WGS sequence"/>
</dbReference>
<dbReference type="SUPFAM" id="SSF46689">
    <property type="entry name" value="Homeodomain-like"/>
    <property type="match status" value="2"/>
</dbReference>
<dbReference type="InterPro" id="IPR009057">
    <property type="entry name" value="Homeodomain-like_sf"/>
</dbReference>
<dbReference type="PANTHER" id="PTHR43280">
    <property type="entry name" value="ARAC-FAMILY TRANSCRIPTIONAL REGULATOR"/>
    <property type="match status" value="1"/>
</dbReference>
<dbReference type="RefSeq" id="WP_236957376.1">
    <property type="nucleotide sequence ID" value="NZ_JAETXX010000001.1"/>
</dbReference>
<accession>A0ABS9IYZ8</accession>
<dbReference type="Gene3D" id="2.60.120.10">
    <property type="entry name" value="Jelly Rolls"/>
    <property type="match status" value="1"/>
</dbReference>
<dbReference type="InterPro" id="IPR018060">
    <property type="entry name" value="HTH_AraC"/>
</dbReference>
<dbReference type="SMART" id="SM00342">
    <property type="entry name" value="HTH_ARAC"/>
    <property type="match status" value="1"/>
</dbReference>
<dbReference type="PANTHER" id="PTHR43280:SF27">
    <property type="entry name" value="TRANSCRIPTIONAL REGULATOR MTLR"/>
    <property type="match status" value="1"/>
</dbReference>
<dbReference type="CDD" id="cd06976">
    <property type="entry name" value="cupin_MtlR-like_N"/>
    <property type="match status" value="1"/>
</dbReference>
<sequence>MKLHFLNRASTQYQSFSVTRNTHKHFLKVWHYHPELELVLILKSTGTRFIGDSIDKFQEGEVVLIGKNLPHMWLNDEEYYNEDSEMSADAISIHFKKDFLGDAFLEASEIKQIHDLIERAESGLVFSSVNTKTLSLIKELDKNKELTLFCKLLKLLEILNNLSNEDDAKSLSSRGFLSSFNERENQNLKKIYEYIFNNFNKPISSKDVAEVAYMNSSAFSRYFKRIHRKTFTTYLNEIRIGYACKLLIEEKHKVISVCYESGFSNISNFNRQFKKIKKMSPSEFVKRHR</sequence>
<dbReference type="Gene3D" id="1.10.10.60">
    <property type="entry name" value="Homeodomain-like"/>
    <property type="match status" value="2"/>
</dbReference>
<reference evidence="5 6" key="1">
    <citation type="submission" date="2021-01" db="EMBL/GenBank/DDBJ databases">
        <title>Genome sequencing of Joostella atrarenae M1-2 (= KCTC 23194).</title>
        <authorList>
            <person name="Zakaria M.R."/>
            <person name="Lam M.Q."/>
            <person name="Chong C.S."/>
        </authorList>
    </citation>
    <scope>NUCLEOTIDE SEQUENCE [LARGE SCALE GENOMIC DNA]</scope>
    <source>
        <strain evidence="5 6">M1-2</strain>
    </source>
</reference>
<keyword evidence="2" id="KW-0238">DNA-binding</keyword>
<evidence type="ECO:0000259" key="4">
    <source>
        <dbReference type="PROSITE" id="PS01124"/>
    </source>
</evidence>
<dbReference type="InterPro" id="IPR018062">
    <property type="entry name" value="HTH_AraC-typ_CS"/>
</dbReference>
<gene>
    <name evidence="5" type="ORF">JM658_01070</name>
</gene>
<organism evidence="5 6">
    <name type="scientific">Joostella atrarenae</name>
    <dbReference type="NCBI Taxonomy" id="679257"/>
    <lineage>
        <taxon>Bacteria</taxon>
        <taxon>Pseudomonadati</taxon>
        <taxon>Bacteroidota</taxon>
        <taxon>Flavobacteriia</taxon>
        <taxon>Flavobacteriales</taxon>
        <taxon>Flavobacteriaceae</taxon>
        <taxon>Joostella</taxon>
    </lineage>
</organism>
<name>A0ABS9IYZ8_9FLAO</name>
<evidence type="ECO:0000256" key="2">
    <source>
        <dbReference type="ARBA" id="ARBA00023125"/>
    </source>
</evidence>
<feature type="domain" description="HTH araC/xylS-type" evidence="4">
    <location>
        <begin position="189"/>
        <end position="287"/>
    </location>
</feature>
<keyword evidence="6" id="KW-1185">Reference proteome</keyword>
<keyword evidence="1" id="KW-0805">Transcription regulation</keyword>
<protein>
    <submittedName>
        <fullName evidence="5">AraC family transcriptional regulator</fullName>
    </submittedName>
</protein>
<evidence type="ECO:0000256" key="1">
    <source>
        <dbReference type="ARBA" id="ARBA00023015"/>
    </source>
</evidence>
<dbReference type="SUPFAM" id="SSF51182">
    <property type="entry name" value="RmlC-like cupins"/>
    <property type="match status" value="1"/>
</dbReference>
<dbReference type="InterPro" id="IPR011051">
    <property type="entry name" value="RmlC_Cupin_sf"/>
</dbReference>
<dbReference type="Pfam" id="PF12833">
    <property type="entry name" value="HTH_18"/>
    <property type="match status" value="1"/>
</dbReference>
<dbReference type="EMBL" id="JAETXX010000001">
    <property type="protein sequence ID" value="MCF8713405.1"/>
    <property type="molecule type" value="Genomic_DNA"/>
</dbReference>
<evidence type="ECO:0000313" key="5">
    <source>
        <dbReference type="EMBL" id="MCF8713405.1"/>
    </source>
</evidence>
<dbReference type="InterPro" id="IPR014710">
    <property type="entry name" value="RmlC-like_jellyroll"/>
</dbReference>
<dbReference type="PROSITE" id="PS00041">
    <property type="entry name" value="HTH_ARAC_FAMILY_1"/>
    <property type="match status" value="1"/>
</dbReference>
<evidence type="ECO:0000256" key="3">
    <source>
        <dbReference type="ARBA" id="ARBA00023163"/>
    </source>
</evidence>
<evidence type="ECO:0000313" key="6">
    <source>
        <dbReference type="Proteomes" id="UP000829517"/>
    </source>
</evidence>
<dbReference type="PROSITE" id="PS01124">
    <property type="entry name" value="HTH_ARAC_FAMILY_2"/>
    <property type="match status" value="1"/>
</dbReference>
<keyword evidence="3" id="KW-0804">Transcription</keyword>